<feature type="domain" description="Protein kinase" evidence="18">
    <location>
        <begin position="389"/>
        <end position="644"/>
    </location>
</feature>
<dbReference type="EC" id="2.7.10.2" evidence="14"/>
<evidence type="ECO:0000256" key="15">
    <source>
        <dbReference type="SAM" id="MobiDB-lite"/>
    </source>
</evidence>
<feature type="compositionally biased region" description="Polar residues" evidence="15">
    <location>
        <begin position="690"/>
        <end position="699"/>
    </location>
</feature>
<dbReference type="SUPFAM" id="SSF50044">
    <property type="entry name" value="SH3-domain"/>
    <property type="match status" value="1"/>
</dbReference>
<evidence type="ECO:0000256" key="13">
    <source>
        <dbReference type="PROSITE-ProRule" id="PRU10141"/>
    </source>
</evidence>
<evidence type="ECO:0000256" key="3">
    <source>
        <dbReference type="ARBA" id="ARBA00022679"/>
    </source>
</evidence>
<feature type="domain" description="SH2" evidence="16">
    <location>
        <begin position="258"/>
        <end position="364"/>
    </location>
</feature>
<keyword evidence="1 12" id="KW-0728">SH3 domain</keyword>
<dbReference type="Gene3D" id="3.30.200.20">
    <property type="entry name" value="Phosphorylase Kinase, domain 1"/>
    <property type="match status" value="1"/>
</dbReference>
<dbReference type="GO" id="GO:0004715">
    <property type="term" value="F:non-membrane spanning protein tyrosine kinase activity"/>
    <property type="evidence" value="ECO:0007669"/>
    <property type="project" value="UniProtKB-EC"/>
</dbReference>
<dbReference type="PROSITE" id="PS50011">
    <property type="entry name" value="PROTEIN_KINASE_DOM"/>
    <property type="match status" value="1"/>
</dbReference>
<evidence type="ECO:0000256" key="9">
    <source>
        <dbReference type="ARBA" id="ARBA00023288"/>
    </source>
</evidence>
<dbReference type="AlphaFoldDB" id="A0A8T0DTU0"/>
<evidence type="ECO:0000256" key="10">
    <source>
        <dbReference type="ARBA" id="ARBA00051245"/>
    </source>
</evidence>
<dbReference type="PROSITE" id="PS00109">
    <property type="entry name" value="PROTEIN_KINASE_TYR"/>
    <property type="match status" value="1"/>
</dbReference>
<dbReference type="InterPro" id="IPR011009">
    <property type="entry name" value="Kinase-like_dom_sf"/>
</dbReference>
<keyword evidence="7 13" id="KW-0067">ATP-binding</keyword>
<gene>
    <name evidence="19" type="ORF">P879_03147</name>
</gene>
<dbReference type="FunFam" id="1.10.510.10:FF:000399">
    <property type="entry name" value="Tyrosine-protein kinase"/>
    <property type="match status" value="1"/>
</dbReference>
<keyword evidence="3 14" id="KW-0808">Transferase</keyword>
<evidence type="ECO:0000259" key="17">
    <source>
        <dbReference type="PROSITE" id="PS50002"/>
    </source>
</evidence>
<keyword evidence="6 14" id="KW-0418">Kinase</keyword>
<evidence type="ECO:0000259" key="16">
    <source>
        <dbReference type="PROSITE" id="PS50001"/>
    </source>
</evidence>
<dbReference type="SMART" id="SM00326">
    <property type="entry name" value="SH3"/>
    <property type="match status" value="1"/>
</dbReference>
<dbReference type="InterPro" id="IPR036028">
    <property type="entry name" value="SH3-like_dom_sf"/>
</dbReference>
<dbReference type="InterPro" id="IPR017441">
    <property type="entry name" value="Protein_kinase_ATP_BS"/>
</dbReference>
<dbReference type="InterPro" id="IPR001245">
    <property type="entry name" value="Ser-Thr/Tyr_kinase_cat_dom"/>
</dbReference>
<dbReference type="Pfam" id="PF00018">
    <property type="entry name" value="SH3_1"/>
    <property type="match status" value="1"/>
</dbReference>
<dbReference type="Pfam" id="PF00017">
    <property type="entry name" value="SH2"/>
    <property type="match status" value="1"/>
</dbReference>
<evidence type="ECO:0000256" key="11">
    <source>
        <dbReference type="PROSITE-ProRule" id="PRU00191"/>
    </source>
</evidence>
<accession>A0A8T0DTU0</accession>
<comment type="similarity">
    <text evidence="14">Belongs to the protein kinase superfamily. Tyr protein kinase family.</text>
</comment>
<evidence type="ECO:0000313" key="20">
    <source>
        <dbReference type="Proteomes" id="UP000699462"/>
    </source>
</evidence>
<dbReference type="PANTHER" id="PTHR24418">
    <property type="entry name" value="TYROSINE-PROTEIN KINASE"/>
    <property type="match status" value="1"/>
</dbReference>
<dbReference type="SMART" id="SM00219">
    <property type="entry name" value="TyrKc"/>
    <property type="match status" value="1"/>
</dbReference>
<dbReference type="Proteomes" id="UP000699462">
    <property type="component" value="Unassembled WGS sequence"/>
</dbReference>
<dbReference type="SUPFAM" id="SSF55550">
    <property type="entry name" value="SH2 domain"/>
    <property type="match status" value="1"/>
</dbReference>
<dbReference type="PROSITE" id="PS00107">
    <property type="entry name" value="PROTEIN_KINASE_ATP"/>
    <property type="match status" value="1"/>
</dbReference>
<feature type="domain" description="SH3" evidence="17">
    <location>
        <begin position="191"/>
        <end position="252"/>
    </location>
</feature>
<keyword evidence="5 13" id="KW-0547">Nucleotide-binding</keyword>
<keyword evidence="20" id="KW-1185">Reference proteome</keyword>
<dbReference type="InterPro" id="IPR008266">
    <property type="entry name" value="Tyr_kinase_AS"/>
</dbReference>
<evidence type="ECO:0000256" key="1">
    <source>
        <dbReference type="ARBA" id="ARBA00022443"/>
    </source>
</evidence>
<keyword evidence="2" id="KW-0597">Phosphoprotein</keyword>
<dbReference type="PROSITE" id="PS50002">
    <property type="entry name" value="SH3"/>
    <property type="match status" value="1"/>
</dbReference>
<dbReference type="PROSITE" id="PS50001">
    <property type="entry name" value="SH2"/>
    <property type="match status" value="1"/>
</dbReference>
<dbReference type="Gene3D" id="3.30.505.10">
    <property type="entry name" value="SH2 domain"/>
    <property type="match status" value="1"/>
</dbReference>
<feature type="binding site" evidence="13">
    <location>
        <position position="417"/>
    </location>
    <ligand>
        <name>ATP</name>
        <dbReference type="ChEBI" id="CHEBI:30616"/>
    </ligand>
</feature>
<protein>
    <recommendedName>
        <fullName evidence="14">Tyrosine-protein kinase</fullName>
        <ecNumber evidence="14">2.7.10.2</ecNumber>
    </recommendedName>
</protein>
<dbReference type="CDD" id="cd05034">
    <property type="entry name" value="PTKc_Src_like"/>
    <property type="match status" value="1"/>
</dbReference>
<dbReference type="FunFam" id="3.30.200.20:FF:000036">
    <property type="entry name" value="Tyrosine-protein kinase"/>
    <property type="match status" value="1"/>
</dbReference>
<dbReference type="Gene3D" id="1.10.510.10">
    <property type="entry name" value="Transferase(Phosphotransferase) domain 1"/>
    <property type="match status" value="1"/>
</dbReference>
<dbReference type="InterPro" id="IPR050198">
    <property type="entry name" value="Non-receptor_tyrosine_kinases"/>
</dbReference>
<dbReference type="Gene3D" id="2.30.30.40">
    <property type="entry name" value="SH3 Domains"/>
    <property type="match status" value="1"/>
</dbReference>
<feature type="region of interest" description="Disordered" evidence="15">
    <location>
        <begin position="661"/>
        <end position="703"/>
    </location>
</feature>
<dbReference type="InterPro" id="IPR020635">
    <property type="entry name" value="Tyr_kinase_cat_dom"/>
</dbReference>
<evidence type="ECO:0000256" key="8">
    <source>
        <dbReference type="ARBA" id="ARBA00023137"/>
    </source>
</evidence>
<evidence type="ECO:0000256" key="2">
    <source>
        <dbReference type="ARBA" id="ARBA00022553"/>
    </source>
</evidence>
<dbReference type="SMART" id="SM00252">
    <property type="entry name" value="SH2"/>
    <property type="match status" value="1"/>
</dbReference>
<feature type="region of interest" description="Disordered" evidence="15">
    <location>
        <begin position="142"/>
        <end position="171"/>
    </location>
</feature>
<dbReference type="PRINTS" id="PR00109">
    <property type="entry name" value="TYRKINASE"/>
</dbReference>
<evidence type="ECO:0000256" key="6">
    <source>
        <dbReference type="ARBA" id="ARBA00022777"/>
    </source>
</evidence>
<dbReference type="EMBL" id="JTDF01000771">
    <property type="protein sequence ID" value="KAF8571000.1"/>
    <property type="molecule type" value="Genomic_DNA"/>
</dbReference>
<evidence type="ECO:0000256" key="7">
    <source>
        <dbReference type="ARBA" id="ARBA00022840"/>
    </source>
</evidence>
<dbReference type="InterPro" id="IPR000719">
    <property type="entry name" value="Prot_kinase_dom"/>
</dbReference>
<dbReference type="GO" id="GO:0005524">
    <property type="term" value="F:ATP binding"/>
    <property type="evidence" value="ECO:0007669"/>
    <property type="project" value="UniProtKB-UniRule"/>
</dbReference>
<sequence length="718" mass="79857">MSNATVGKSVVTPEDCTNWDGSQGSAVIVGSETSFSETLRVQMNQTSLCYLGTHEEFEIATGSIGEAASSSFSSGFQKGLVESGLDDHQLPSGPGPRYSSDFNGSPFSHRSPRLSDHLNHLYPPMQTPVWSSSHLPSSFDMLDNASSDTPRCSHKHPNRTAHGNKDTDVDSKDQSICAGNIVCNSTIKRSGASNIYVSLFVYAARTEEEVSLQKNDTVAVLNDNDSDWWFVEHMLTGNKGYVPTAYIAPQGSVEAEDWYSPKLSRKDSERLLLLGTNPRGTFLIRQSETSHGALTLSVRDEEQRVGPNGTNKVTNTVKHYRIRHFDYSNYYYITAKCGFISLQELVNYYANDANGLCCRLTQACPRPVPITTDLSVRTKDHWEIPKNSIVLIRQLGAGQFGEVWLGKWNGTTEVAVKTLKHGTMTKDEFLKEARIMRAARHPKLVRLYAVCTEDPIYIVTELMSNGSLLHYLRDGPGKNLELSSLVDMMAQIASGMAYLEKERYIHRDLAARNILVGENNGIKIADFGLARVVEDHYSTYMAHKSTKFPIKWTAPEAALMGRFTIKSDVWSFGIVIYELITHGQVPYPSMDNTETLEQVRTGYRMPRPTSCPQPIYNMLLRMWDAVPERRPTFAYLFDFFEDYFVTSDTDYKHASNTANGTQCDLSASSSSPRLSVATGSGKCRSSSSSQPMVTSNPMRNGSRDDVCLAEQLSLTAMT</sequence>
<keyword evidence="8 14" id="KW-0829">Tyrosine-protein kinase</keyword>
<keyword evidence="11" id="KW-0727">SH2 domain</keyword>
<comment type="catalytic activity">
    <reaction evidence="10 14">
        <text>L-tyrosyl-[protein] + ATP = O-phospho-L-tyrosyl-[protein] + ADP + H(+)</text>
        <dbReference type="Rhea" id="RHEA:10596"/>
        <dbReference type="Rhea" id="RHEA-COMP:10136"/>
        <dbReference type="Rhea" id="RHEA-COMP:20101"/>
        <dbReference type="ChEBI" id="CHEBI:15378"/>
        <dbReference type="ChEBI" id="CHEBI:30616"/>
        <dbReference type="ChEBI" id="CHEBI:46858"/>
        <dbReference type="ChEBI" id="CHEBI:61978"/>
        <dbReference type="ChEBI" id="CHEBI:456216"/>
        <dbReference type="EC" id="2.7.10.2"/>
    </reaction>
</comment>
<dbReference type="SUPFAM" id="SSF56112">
    <property type="entry name" value="Protein kinase-like (PK-like)"/>
    <property type="match status" value="1"/>
</dbReference>
<dbReference type="OrthoDB" id="28230at2759"/>
<evidence type="ECO:0000259" key="18">
    <source>
        <dbReference type="PROSITE" id="PS50011"/>
    </source>
</evidence>
<keyword evidence="9" id="KW-0449">Lipoprotein</keyword>
<proteinExistence type="inferred from homology"/>
<organism evidence="19 20">
    <name type="scientific">Paragonimus westermani</name>
    <dbReference type="NCBI Taxonomy" id="34504"/>
    <lineage>
        <taxon>Eukaryota</taxon>
        <taxon>Metazoa</taxon>
        <taxon>Spiralia</taxon>
        <taxon>Lophotrochozoa</taxon>
        <taxon>Platyhelminthes</taxon>
        <taxon>Trematoda</taxon>
        <taxon>Digenea</taxon>
        <taxon>Plagiorchiida</taxon>
        <taxon>Troglotremata</taxon>
        <taxon>Troglotrematidae</taxon>
        <taxon>Paragonimus</taxon>
    </lineage>
</organism>
<evidence type="ECO:0000256" key="4">
    <source>
        <dbReference type="ARBA" id="ARBA00022707"/>
    </source>
</evidence>
<dbReference type="InterPro" id="IPR000980">
    <property type="entry name" value="SH2"/>
</dbReference>
<evidence type="ECO:0000256" key="14">
    <source>
        <dbReference type="RuleBase" id="RU362096"/>
    </source>
</evidence>
<dbReference type="Pfam" id="PF07714">
    <property type="entry name" value="PK_Tyr_Ser-Thr"/>
    <property type="match status" value="1"/>
</dbReference>
<reference evidence="19 20" key="1">
    <citation type="submission" date="2019-07" db="EMBL/GenBank/DDBJ databases">
        <title>Annotation for the trematode Paragonimus westermani.</title>
        <authorList>
            <person name="Choi Y.-J."/>
        </authorList>
    </citation>
    <scope>NUCLEOTIDE SEQUENCE [LARGE SCALE GENOMIC DNA]</scope>
    <source>
        <strain evidence="19">180907_Pwestermani</strain>
    </source>
</reference>
<evidence type="ECO:0000313" key="19">
    <source>
        <dbReference type="EMBL" id="KAF8571000.1"/>
    </source>
</evidence>
<dbReference type="InterPro" id="IPR036860">
    <property type="entry name" value="SH2_dom_sf"/>
</dbReference>
<evidence type="ECO:0000256" key="12">
    <source>
        <dbReference type="PROSITE-ProRule" id="PRU00192"/>
    </source>
</evidence>
<comment type="caution">
    <text evidence="19">The sequence shown here is derived from an EMBL/GenBank/DDBJ whole genome shotgun (WGS) entry which is preliminary data.</text>
</comment>
<keyword evidence="4" id="KW-0519">Myristate</keyword>
<evidence type="ECO:0000256" key="5">
    <source>
        <dbReference type="ARBA" id="ARBA00022741"/>
    </source>
</evidence>
<dbReference type="PRINTS" id="PR00401">
    <property type="entry name" value="SH2DOMAIN"/>
</dbReference>
<dbReference type="InterPro" id="IPR001452">
    <property type="entry name" value="SH3_domain"/>
</dbReference>
<name>A0A8T0DTU0_9TREM</name>
<dbReference type="CDD" id="cd11845">
    <property type="entry name" value="SH3_Src_like"/>
    <property type="match status" value="1"/>
</dbReference>